<evidence type="ECO:0000256" key="1">
    <source>
        <dbReference type="SAM" id="MobiDB-lite"/>
    </source>
</evidence>
<dbReference type="PANTHER" id="PTHR11544">
    <property type="entry name" value="COLD SHOCK DOMAIN CONTAINING PROTEINS"/>
    <property type="match status" value="1"/>
</dbReference>
<dbReference type="GO" id="GO:0003676">
    <property type="term" value="F:nucleic acid binding"/>
    <property type="evidence" value="ECO:0007669"/>
    <property type="project" value="InterPro"/>
</dbReference>
<comment type="caution">
    <text evidence="3">The sequence shown here is derived from an EMBL/GenBank/DDBJ whole genome shotgun (WGS) entry which is preliminary data.</text>
</comment>
<evidence type="ECO:0000313" key="6">
    <source>
        <dbReference type="Proteomes" id="UP001152797"/>
    </source>
</evidence>
<dbReference type="EMBL" id="CAMXCT020002438">
    <property type="protein sequence ID" value="CAL1151536.1"/>
    <property type="molecule type" value="Genomic_DNA"/>
</dbReference>
<keyword evidence="5" id="KW-0813">Transport</keyword>
<accession>A0A9P1CVH9</accession>
<dbReference type="EMBL" id="CAMXCT030002438">
    <property type="protein sequence ID" value="CAL4785473.1"/>
    <property type="molecule type" value="Genomic_DNA"/>
</dbReference>
<keyword evidence="5" id="KW-0762">Sugar transport</keyword>
<feature type="region of interest" description="Disordered" evidence="1">
    <location>
        <begin position="379"/>
        <end position="404"/>
    </location>
</feature>
<feature type="domain" description="CSD" evidence="2">
    <location>
        <begin position="235"/>
        <end position="302"/>
    </location>
</feature>
<dbReference type="Gene3D" id="2.40.50.140">
    <property type="entry name" value="Nucleic acid-binding proteins"/>
    <property type="match status" value="2"/>
</dbReference>
<dbReference type="EMBL" id="CAMXCT010002438">
    <property type="protein sequence ID" value="CAI3998161.1"/>
    <property type="molecule type" value="Genomic_DNA"/>
</dbReference>
<feature type="compositionally biased region" description="Pro residues" evidence="1">
    <location>
        <begin position="383"/>
        <end position="393"/>
    </location>
</feature>
<dbReference type="SMART" id="SM00357">
    <property type="entry name" value="CSP"/>
    <property type="match status" value="2"/>
</dbReference>
<name>A0A9P1CVH9_9DINO</name>
<reference evidence="3" key="1">
    <citation type="submission" date="2022-10" db="EMBL/GenBank/DDBJ databases">
        <authorList>
            <person name="Chen Y."/>
            <person name="Dougan E. K."/>
            <person name="Chan C."/>
            <person name="Rhodes N."/>
            <person name="Thang M."/>
        </authorList>
    </citation>
    <scope>NUCLEOTIDE SEQUENCE</scope>
</reference>
<dbReference type="Pfam" id="PF00313">
    <property type="entry name" value="CSD"/>
    <property type="match status" value="1"/>
</dbReference>
<sequence>MKLPATFLQLSAKLPANVAKGKLNPLCCSGGSSPVNASSVFQKLVAIGQAPTQLADVHILVKLAPGPLVRRGEHGAEVVMLASSLLMAARGSVLQEKKDLPCLGKEPNGTLSCEHLNLSDLPFPMAEEEPTNGADAAPAEDAAALALAAMPGIPGMDPAAYAQWLQAVQAQQVAAQQLYLQQIAAASGGVFALPQVAGAIPGLAGAAALPGLGAAAAIPGLARLPGLAPKAEGPVYTGQVVDYNEDRGFGFIECKETQELYGGKDIFLLRSGLNGLIVSTGDRVNFRVERGIKGPKAVEVEVLERIQDMAERLPRYWGIVKNFDNTRGLGFIECEETKEVYDKDILALRTQLGDAEEGAVCSFNIVQDARGVKAANVKVHPEGFPPGMEPQPRPKGKGKGKFGKDDGKGFGKFGKGFNKGKFEEFYSMAQNMLQDWGWYSGGGDGWWGEGGWDDGSWWEGDATGKGKGEGARFTPY</sequence>
<dbReference type="Proteomes" id="UP001152797">
    <property type="component" value="Unassembled WGS sequence"/>
</dbReference>
<evidence type="ECO:0000313" key="3">
    <source>
        <dbReference type="EMBL" id="CAI3998161.1"/>
    </source>
</evidence>
<keyword evidence="6" id="KW-1185">Reference proteome</keyword>
<evidence type="ECO:0000313" key="5">
    <source>
        <dbReference type="EMBL" id="CAL4785473.1"/>
    </source>
</evidence>
<dbReference type="SUPFAM" id="SSF50249">
    <property type="entry name" value="Nucleic acid-binding proteins"/>
    <property type="match status" value="2"/>
</dbReference>
<evidence type="ECO:0000259" key="2">
    <source>
        <dbReference type="PROSITE" id="PS51857"/>
    </source>
</evidence>
<dbReference type="OrthoDB" id="446933at2759"/>
<reference evidence="4" key="2">
    <citation type="submission" date="2024-04" db="EMBL/GenBank/DDBJ databases">
        <authorList>
            <person name="Chen Y."/>
            <person name="Shah S."/>
            <person name="Dougan E. K."/>
            <person name="Thang M."/>
            <person name="Chan C."/>
        </authorList>
    </citation>
    <scope>NUCLEOTIDE SEQUENCE [LARGE SCALE GENOMIC DNA]</scope>
</reference>
<proteinExistence type="predicted"/>
<organism evidence="3">
    <name type="scientific">Cladocopium goreaui</name>
    <dbReference type="NCBI Taxonomy" id="2562237"/>
    <lineage>
        <taxon>Eukaryota</taxon>
        <taxon>Sar</taxon>
        <taxon>Alveolata</taxon>
        <taxon>Dinophyceae</taxon>
        <taxon>Suessiales</taxon>
        <taxon>Symbiodiniaceae</taxon>
        <taxon>Cladocopium</taxon>
    </lineage>
</organism>
<evidence type="ECO:0000313" key="4">
    <source>
        <dbReference type="EMBL" id="CAL1151536.1"/>
    </source>
</evidence>
<dbReference type="PROSITE" id="PS51857">
    <property type="entry name" value="CSD_2"/>
    <property type="match status" value="1"/>
</dbReference>
<dbReference type="InterPro" id="IPR002059">
    <property type="entry name" value="CSP_DNA-bd"/>
</dbReference>
<dbReference type="AlphaFoldDB" id="A0A9P1CVH9"/>
<gene>
    <name evidence="3" type="ORF">C1SCF055_LOCUS24482</name>
</gene>
<dbReference type="InterPro" id="IPR011129">
    <property type="entry name" value="CSD"/>
</dbReference>
<dbReference type="InterPro" id="IPR012340">
    <property type="entry name" value="NA-bd_OB-fold"/>
</dbReference>
<dbReference type="InterPro" id="IPR050181">
    <property type="entry name" value="Cold_shock_domain"/>
</dbReference>
<protein>
    <submittedName>
        <fullName evidence="5">Sugar transporter SWEET1</fullName>
    </submittedName>
</protein>